<evidence type="ECO:0000313" key="2">
    <source>
        <dbReference type="Proteomes" id="UP000765802"/>
    </source>
</evidence>
<organism evidence="1 2">
    <name type="scientific">Flavihumibacter stibioxidans</name>
    <dbReference type="NCBI Taxonomy" id="1834163"/>
    <lineage>
        <taxon>Bacteria</taxon>
        <taxon>Pseudomonadati</taxon>
        <taxon>Bacteroidota</taxon>
        <taxon>Chitinophagia</taxon>
        <taxon>Chitinophagales</taxon>
        <taxon>Chitinophagaceae</taxon>
        <taxon>Flavihumibacter</taxon>
    </lineage>
</organism>
<gene>
    <name evidence="1" type="ORF">BC349_19315</name>
</gene>
<dbReference type="EMBL" id="MBUA01000032">
    <property type="protein sequence ID" value="MBC6493210.1"/>
    <property type="molecule type" value="Genomic_DNA"/>
</dbReference>
<dbReference type="Proteomes" id="UP000765802">
    <property type="component" value="Unassembled WGS sequence"/>
</dbReference>
<proteinExistence type="predicted"/>
<name>A0ABR7MEL1_9BACT</name>
<reference evidence="1 2" key="1">
    <citation type="submission" date="2016-07" db="EMBL/GenBank/DDBJ databases">
        <title>Genome analysis of Flavihumibacter stibioxidans YS-17.</title>
        <authorList>
            <person name="Shi K."/>
            <person name="Han Y."/>
            <person name="Wang G."/>
        </authorList>
    </citation>
    <scope>NUCLEOTIDE SEQUENCE [LARGE SCALE GENOMIC DNA]</scope>
    <source>
        <strain evidence="1 2">YS-17</strain>
    </source>
</reference>
<keyword evidence="2" id="KW-1185">Reference proteome</keyword>
<accession>A0ABR7MEL1</accession>
<comment type="caution">
    <text evidence="1">The sequence shown here is derived from an EMBL/GenBank/DDBJ whole genome shotgun (WGS) entry which is preliminary data.</text>
</comment>
<evidence type="ECO:0000313" key="1">
    <source>
        <dbReference type="EMBL" id="MBC6493210.1"/>
    </source>
</evidence>
<protein>
    <recommendedName>
        <fullName evidence="3">YD repeat-containing protein</fullName>
    </recommendedName>
</protein>
<sequence>MCWFINRKFAIYLGKFAYSIDSCHGVPPVRKFWYDRLGRLAISQNAQQLTQGNVYSYTLYDSLGRITQVGQLTGGSVMTDPTAKSTTSLQNWLNAAANSRNQITQTVYDQAYPAITDSLNQSNLRNRVSYTQVINQALDTYPATATYYSYDVQGNVDWKFHGS</sequence>
<evidence type="ECO:0008006" key="3">
    <source>
        <dbReference type="Google" id="ProtNLM"/>
    </source>
</evidence>